<evidence type="ECO:0000313" key="4">
    <source>
        <dbReference type="Proteomes" id="UP001062901"/>
    </source>
</evidence>
<organism evidence="3 4">
    <name type="scientific">Saccharibacter floricola DSM 15669</name>
    <dbReference type="NCBI Taxonomy" id="1123227"/>
    <lineage>
        <taxon>Bacteria</taxon>
        <taxon>Pseudomonadati</taxon>
        <taxon>Pseudomonadota</taxon>
        <taxon>Alphaproteobacteria</taxon>
        <taxon>Acetobacterales</taxon>
        <taxon>Acetobacteraceae</taxon>
        <taxon>Saccharibacter</taxon>
    </lineage>
</organism>
<proteinExistence type="predicted"/>
<reference evidence="3" key="1">
    <citation type="submission" date="2013-04" db="EMBL/GenBank/DDBJ databases">
        <title>The genome sequencing project of 58 acetic acid bacteria.</title>
        <authorList>
            <person name="Okamoto-Kainuma A."/>
            <person name="Ishikawa M."/>
            <person name="Umino S."/>
            <person name="Koizumi Y."/>
            <person name="Shiwa Y."/>
            <person name="Yoshikawa H."/>
            <person name="Matsutani M."/>
            <person name="Matsushita K."/>
        </authorList>
    </citation>
    <scope>NUCLEOTIDE SEQUENCE</scope>
    <source>
        <strain evidence="3">DSM 15669</strain>
    </source>
</reference>
<name>A0ABQ0P4L1_9PROT</name>
<comment type="caution">
    <text evidence="3">The sequence shown here is derived from an EMBL/GenBank/DDBJ whole genome shotgun (WGS) entry which is preliminary data.</text>
</comment>
<evidence type="ECO:0000256" key="1">
    <source>
        <dbReference type="SAM" id="MobiDB-lite"/>
    </source>
</evidence>
<evidence type="ECO:0000256" key="2">
    <source>
        <dbReference type="SAM" id="Phobius"/>
    </source>
</evidence>
<keyword evidence="2" id="KW-0812">Transmembrane</keyword>
<evidence type="ECO:0000313" key="3">
    <source>
        <dbReference type="EMBL" id="GBQ08893.1"/>
    </source>
</evidence>
<keyword evidence="4" id="KW-1185">Reference proteome</keyword>
<dbReference type="RefSeq" id="WP_018980463.1">
    <property type="nucleotide sequence ID" value="NZ_BAQD01000147.1"/>
</dbReference>
<evidence type="ECO:0008006" key="5">
    <source>
        <dbReference type="Google" id="ProtNLM"/>
    </source>
</evidence>
<gene>
    <name evidence="3" type="ORF">AA15669_1950</name>
</gene>
<accession>A0ABQ0P4L1</accession>
<dbReference type="Proteomes" id="UP001062901">
    <property type="component" value="Unassembled WGS sequence"/>
</dbReference>
<dbReference type="EMBL" id="BAQD01000147">
    <property type="protein sequence ID" value="GBQ08893.1"/>
    <property type="molecule type" value="Genomic_DNA"/>
</dbReference>
<sequence length="102" mass="10153">MTNETTPITALVEAGENIFATVTSKKGETQEKIADGAARLLDGVLPTVESKVSFDLASVLAGATSILSGIALVLAGLKKKKTEASGATEAAPAATPAINGIG</sequence>
<keyword evidence="2" id="KW-1133">Transmembrane helix</keyword>
<feature type="region of interest" description="Disordered" evidence="1">
    <location>
        <begin position="83"/>
        <end position="102"/>
    </location>
</feature>
<feature type="transmembrane region" description="Helical" evidence="2">
    <location>
        <begin position="56"/>
        <end position="77"/>
    </location>
</feature>
<feature type="compositionally biased region" description="Low complexity" evidence="1">
    <location>
        <begin position="84"/>
        <end position="102"/>
    </location>
</feature>
<protein>
    <recommendedName>
        <fullName evidence="5">LPXTG-motif cell wall anchor domain-containing protein</fullName>
    </recommendedName>
</protein>
<keyword evidence="2" id="KW-0472">Membrane</keyword>